<keyword evidence="5" id="KW-0819">tRNA processing</keyword>
<evidence type="ECO:0000256" key="8">
    <source>
        <dbReference type="ARBA" id="ARBA00022741"/>
    </source>
</evidence>
<evidence type="ECO:0000256" key="1">
    <source>
        <dbReference type="ARBA" id="ARBA00001946"/>
    </source>
</evidence>
<protein>
    <submittedName>
        <fullName evidence="13">tRNA nucleotidyltransferase/poly(A) polymerase</fullName>
    </submittedName>
</protein>
<evidence type="ECO:0000259" key="12">
    <source>
        <dbReference type="Pfam" id="PF01743"/>
    </source>
</evidence>
<keyword evidence="3" id="KW-0820">tRNA-binding</keyword>
<comment type="similarity">
    <text evidence="2 11">Belongs to the tRNA nucleotidyltransferase/poly(A) polymerase family.</text>
</comment>
<keyword evidence="14" id="KW-1185">Reference proteome</keyword>
<dbReference type="PANTHER" id="PTHR47788:SF1">
    <property type="entry name" value="A-ADDING TRNA NUCLEOTIDYLTRANSFERASE"/>
    <property type="match status" value="1"/>
</dbReference>
<evidence type="ECO:0000256" key="5">
    <source>
        <dbReference type="ARBA" id="ARBA00022694"/>
    </source>
</evidence>
<evidence type="ECO:0000256" key="6">
    <source>
        <dbReference type="ARBA" id="ARBA00022695"/>
    </source>
</evidence>
<dbReference type="CDD" id="cd05398">
    <property type="entry name" value="NT_ClassII-CCAase"/>
    <property type="match status" value="1"/>
</dbReference>
<dbReference type="RefSeq" id="WP_110939486.1">
    <property type="nucleotide sequence ID" value="NZ_FQZV01000003.1"/>
</dbReference>
<keyword evidence="4 11" id="KW-0808">Transferase</keyword>
<feature type="domain" description="Poly A polymerase head" evidence="12">
    <location>
        <begin position="44"/>
        <end position="171"/>
    </location>
</feature>
<organism evidence="13 14">
    <name type="scientific">Geosporobacter subterraneus DSM 17957</name>
    <dbReference type="NCBI Taxonomy" id="1121919"/>
    <lineage>
        <taxon>Bacteria</taxon>
        <taxon>Bacillati</taxon>
        <taxon>Bacillota</taxon>
        <taxon>Clostridia</taxon>
        <taxon>Peptostreptococcales</taxon>
        <taxon>Thermotaleaceae</taxon>
        <taxon>Geosporobacter</taxon>
    </lineage>
</organism>
<dbReference type="GO" id="GO:0008033">
    <property type="term" value="P:tRNA processing"/>
    <property type="evidence" value="ECO:0007669"/>
    <property type="project" value="UniProtKB-KW"/>
</dbReference>
<evidence type="ECO:0000256" key="3">
    <source>
        <dbReference type="ARBA" id="ARBA00022555"/>
    </source>
</evidence>
<dbReference type="GO" id="GO:0046872">
    <property type="term" value="F:metal ion binding"/>
    <property type="evidence" value="ECO:0007669"/>
    <property type="project" value="UniProtKB-KW"/>
</dbReference>
<evidence type="ECO:0000256" key="11">
    <source>
        <dbReference type="RuleBase" id="RU003953"/>
    </source>
</evidence>
<dbReference type="AlphaFoldDB" id="A0A1M6C636"/>
<dbReference type="Pfam" id="PF01743">
    <property type="entry name" value="PolyA_pol"/>
    <property type="match status" value="1"/>
</dbReference>
<sequence length="444" mass="51106">MVNTDKQCQRRIDWNLFLSYIKKDEYVQLLSEIDALCQSAGCNAYIVGGAVRDYFLRMDSCDMDIVIEGNGMIFAKSLGEKLNYIVKTYEPFLTATMQLPSGQKIDFITSRKEVYLKPAALPIIIPAGLIEDLKRRDFSINSLAIQLNGRDKGRFYDLFGGLQDLKDKKIRILHDDSFLDDPTRIFRAVRYAVRLDFKIEKHTKSLIAKALAEKAVASLSSERLSNSFLSVLSEEKTAICMEELNRLGVLAEIFLQGSFSINELRKMDDDKIIRYNVLFESPGISCDPVLLKLLLFFFPCSLSDWQSIKRVLSFDKKYSHCVLQMIEYREKFMDTLQQSHLSPAEVYQLLRPLYTEVILCLLLACDHLQIERYCMMFLLDSQHIKLHVTGKDLLNLGIKPGEIYGIILKQVLAAKLDHKIVTYEDEIAYVRSLLENKFYQDLSE</sequence>
<gene>
    <name evidence="13" type="ORF">SAMN02745975_00173</name>
</gene>
<evidence type="ECO:0000313" key="13">
    <source>
        <dbReference type="EMBL" id="SHI56495.1"/>
    </source>
</evidence>
<dbReference type="STRING" id="1121919.SAMN02745975_00173"/>
<dbReference type="Gene3D" id="3.30.460.10">
    <property type="entry name" value="Beta Polymerase, domain 2"/>
    <property type="match status" value="1"/>
</dbReference>
<dbReference type="InterPro" id="IPR052390">
    <property type="entry name" value="tRNA_nt/polyA_polymerase"/>
</dbReference>
<dbReference type="OrthoDB" id="9805698at2"/>
<evidence type="ECO:0000313" key="14">
    <source>
        <dbReference type="Proteomes" id="UP000184536"/>
    </source>
</evidence>
<keyword evidence="7" id="KW-0479">Metal-binding</keyword>
<comment type="cofactor">
    <cofactor evidence="1">
        <name>Mg(2+)</name>
        <dbReference type="ChEBI" id="CHEBI:18420"/>
    </cofactor>
</comment>
<accession>A0A1M6C636</accession>
<reference evidence="14" key="1">
    <citation type="submission" date="2016-11" db="EMBL/GenBank/DDBJ databases">
        <authorList>
            <person name="Varghese N."/>
            <person name="Submissions S."/>
        </authorList>
    </citation>
    <scope>NUCLEOTIDE SEQUENCE [LARGE SCALE GENOMIC DNA]</scope>
    <source>
        <strain evidence="14">DSM 17957</strain>
    </source>
</reference>
<dbReference type="InterPro" id="IPR043519">
    <property type="entry name" value="NT_sf"/>
</dbReference>
<dbReference type="GO" id="GO:0016779">
    <property type="term" value="F:nucleotidyltransferase activity"/>
    <property type="evidence" value="ECO:0007669"/>
    <property type="project" value="UniProtKB-KW"/>
</dbReference>
<dbReference type="SUPFAM" id="SSF81891">
    <property type="entry name" value="Poly A polymerase C-terminal region-like"/>
    <property type="match status" value="1"/>
</dbReference>
<proteinExistence type="inferred from homology"/>
<dbReference type="Gene3D" id="1.10.3090.10">
    <property type="entry name" value="cca-adding enzyme, domain 2"/>
    <property type="match status" value="1"/>
</dbReference>
<dbReference type="Proteomes" id="UP000184536">
    <property type="component" value="Unassembled WGS sequence"/>
</dbReference>
<keyword evidence="9" id="KW-0460">Magnesium</keyword>
<dbReference type="SUPFAM" id="SSF81301">
    <property type="entry name" value="Nucleotidyltransferase"/>
    <property type="match status" value="1"/>
</dbReference>
<evidence type="ECO:0000256" key="4">
    <source>
        <dbReference type="ARBA" id="ARBA00022679"/>
    </source>
</evidence>
<keyword evidence="6" id="KW-0548">Nucleotidyltransferase</keyword>
<dbReference type="PANTHER" id="PTHR47788">
    <property type="entry name" value="POLYA POLYMERASE"/>
    <property type="match status" value="1"/>
</dbReference>
<evidence type="ECO:0000256" key="9">
    <source>
        <dbReference type="ARBA" id="ARBA00022842"/>
    </source>
</evidence>
<evidence type="ECO:0000256" key="2">
    <source>
        <dbReference type="ARBA" id="ARBA00007265"/>
    </source>
</evidence>
<dbReference type="GO" id="GO:0000166">
    <property type="term" value="F:nucleotide binding"/>
    <property type="evidence" value="ECO:0007669"/>
    <property type="project" value="UniProtKB-KW"/>
</dbReference>
<evidence type="ECO:0000256" key="10">
    <source>
        <dbReference type="ARBA" id="ARBA00022884"/>
    </source>
</evidence>
<dbReference type="EMBL" id="FQZV01000003">
    <property type="protein sequence ID" value="SHI56495.1"/>
    <property type="molecule type" value="Genomic_DNA"/>
</dbReference>
<name>A0A1M6C636_9FIRM</name>
<dbReference type="InterPro" id="IPR002646">
    <property type="entry name" value="PolA_pol_head_dom"/>
</dbReference>
<keyword evidence="10 11" id="KW-0694">RNA-binding</keyword>
<dbReference type="GO" id="GO:0000049">
    <property type="term" value="F:tRNA binding"/>
    <property type="evidence" value="ECO:0007669"/>
    <property type="project" value="UniProtKB-KW"/>
</dbReference>
<evidence type="ECO:0000256" key="7">
    <source>
        <dbReference type="ARBA" id="ARBA00022723"/>
    </source>
</evidence>
<keyword evidence="8" id="KW-0547">Nucleotide-binding</keyword>